<evidence type="ECO:0000256" key="2">
    <source>
        <dbReference type="ARBA" id="ARBA00022723"/>
    </source>
</evidence>
<gene>
    <name evidence="7" type="ORF">NA57DRAFT_77043</name>
</gene>
<dbReference type="InterPro" id="IPR044861">
    <property type="entry name" value="IPNS-like_FE2OG_OXY"/>
</dbReference>
<evidence type="ECO:0000256" key="4">
    <source>
        <dbReference type="ARBA" id="ARBA00023004"/>
    </source>
</evidence>
<dbReference type="InterPro" id="IPR026992">
    <property type="entry name" value="DIOX_N"/>
</dbReference>
<dbReference type="PANTHER" id="PTHR10209:SF881">
    <property type="entry name" value="FI07970P-RELATED"/>
    <property type="match status" value="1"/>
</dbReference>
<comment type="similarity">
    <text evidence="1 5">Belongs to the iron/ascorbate-dependent oxidoreductase family.</text>
</comment>
<evidence type="ECO:0000256" key="3">
    <source>
        <dbReference type="ARBA" id="ARBA00023002"/>
    </source>
</evidence>
<dbReference type="EMBL" id="ML978127">
    <property type="protein sequence ID" value="KAF2098251.1"/>
    <property type="molecule type" value="Genomic_DNA"/>
</dbReference>
<comment type="caution">
    <text evidence="7">The sequence shown here is derived from an EMBL/GenBank/DDBJ whole genome shotgun (WGS) entry which is preliminary data.</text>
</comment>
<dbReference type="Pfam" id="PF03171">
    <property type="entry name" value="2OG-FeII_Oxy"/>
    <property type="match status" value="1"/>
</dbReference>
<sequence length="354" mass="39792">MSPAIPIVDFSPYLSSTANPSDRAAVAQKLVTACRDTGFVYITNHGIPQSLVDETFSWSRKFFDLNQEEKMKAPHPPGYAVHRGYSWPGLEKVSQVITSHRSSDDPDIQNKLRQVGDCKESFEVGSEESKEQPNIWIPEDTLPGFRKFTTEFYWTCNKLAVELIRALSLGLGLPDNDYLMQFHSGHNNQLRLLHYPPIPAASLEDQSAARMPAHTDWGTITFLFQDECGGLEVQTADGDYVQAEPVEGAIVMNIGDCLMRWSNDKLKSNMHRVTLPPAEDRYTGKDRMTRARYSIPYFVVPDETAPIKTLEECITQAKPAHYAPLESYGDYRILRGSVQYESKRPEPNSIAAAA</sequence>
<evidence type="ECO:0000256" key="5">
    <source>
        <dbReference type="RuleBase" id="RU003682"/>
    </source>
</evidence>
<dbReference type="Pfam" id="PF14226">
    <property type="entry name" value="DIOX_N"/>
    <property type="match status" value="1"/>
</dbReference>
<dbReference type="GO" id="GO:0044283">
    <property type="term" value="P:small molecule biosynthetic process"/>
    <property type="evidence" value="ECO:0007669"/>
    <property type="project" value="UniProtKB-ARBA"/>
</dbReference>
<dbReference type="GO" id="GO:0016491">
    <property type="term" value="F:oxidoreductase activity"/>
    <property type="evidence" value="ECO:0007669"/>
    <property type="project" value="UniProtKB-KW"/>
</dbReference>
<dbReference type="Proteomes" id="UP000799772">
    <property type="component" value="Unassembled WGS sequence"/>
</dbReference>
<dbReference type="InterPro" id="IPR027443">
    <property type="entry name" value="IPNS-like_sf"/>
</dbReference>
<proteinExistence type="inferred from homology"/>
<keyword evidence="2 5" id="KW-0479">Metal-binding</keyword>
<dbReference type="OrthoDB" id="288590at2759"/>
<accession>A0A9P4IHD8</accession>
<dbReference type="InterPro" id="IPR005123">
    <property type="entry name" value="Oxoglu/Fe-dep_dioxygenase_dom"/>
</dbReference>
<evidence type="ECO:0000313" key="7">
    <source>
        <dbReference type="EMBL" id="KAF2098251.1"/>
    </source>
</evidence>
<dbReference type="PANTHER" id="PTHR10209">
    <property type="entry name" value="OXIDOREDUCTASE, 2OG-FE II OXYGENASE FAMILY PROTEIN"/>
    <property type="match status" value="1"/>
</dbReference>
<keyword evidence="8" id="KW-1185">Reference proteome</keyword>
<dbReference type="Gene3D" id="2.60.120.330">
    <property type="entry name" value="B-lactam Antibiotic, Isopenicillin N Synthase, Chain"/>
    <property type="match status" value="1"/>
</dbReference>
<evidence type="ECO:0000313" key="8">
    <source>
        <dbReference type="Proteomes" id="UP000799772"/>
    </source>
</evidence>
<reference evidence="7" key="1">
    <citation type="journal article" date="2020" name="Stud. Mycol.">
        <title>101 Dothideomycetes genomes: a test case for predicting lifestyles and emergence of pathogens.</title>
        <authorList>
            <person name="Haridas S."/>
            <person name="Albert R."/>
            <person name="Binder M."/>
            <person name="Bloem J."/>
            <person name="Labutti K."/>
            <person name="Salamov A."/>
            <person name="Andreopoulos B."/>
            <person name="Baker S."/>
            <person name="Barry K."/>
            <person name="Bills G."/>
            <person name="Bluhm B."/>
            <person name="Cannon C."/>
            <person name="Castanera R."/>
            <person name="Culley D."/>
            <person name="Daum C."/>
            <person name="Ezra D."/>
            <person name="Gonzalez J."/>
            <person name="Henrissat B."/>
            <person name="Kuo A."/>
            <person name="Liang C."/>
            <person name="Lipzen A."/>
            <person name="Lutzoni F."/>
            <person name="Magnuson J."/>
            <person name="Mondo S."/>
            <person name="Nolan M."/>
            <person name="Ohm R."/>
            <person name="Pangilinan J."/>
            <person name="Park H.-J."/>
            <person name="Ramirez L."/>
            <person name="Alfaro M."/>
            <person name="Sun H."/>
            <person name="Tritt A."/>
            <person name="Yoshinaga Y."/>
            <person name="Zwiers L.-H."/>
            <person name="Turgeon B."/>
            <person name="Goodwin S."/>
            <person name="Spatafora J."/>
            <person name="Crous P."/>
            <person name="Grigoriev I."/>
        </authorList>
    </citation>
    <scope>NUCLEOTIDE SEQUENCE</scope>
    <source>
        <strain evidence="7">CBS 133067</strain>
    </source>
</reference>
<keyword evidence="3 5" id="KW-0560">Oxidoreductase</keyword>
<dbReference type="SUPFAM" id="SSF51197">
    <property type="entry name" value="Clavaminate synthase-like"/>
    <property type="match status" value="1"/>
</dbReference>
<protein>
    <submittedName>
        <fullName evidence="7">Clavaminate synthase-like protein</fullName>
    </submittedName>
</protein>
<evidence type="ECO:0000259" key="6">
    <source>
        <dbReference type="PROSITE" id="PS51471"/>
    </source>
</evidence>
<evidence type="ECO:0000256" key="1">
    <source>
        <dbReference type="ARBA" id="ARBA00008056"/>
    </source>
</evidence>
<dbReference type="PRINTS" id="PR00682">
    <property type="entry name" value="IPNSYNTHASE"/>
</dbReference>
<organism evidence="7 8">
    <name type="scientific">Rhizodiscina lignyota</name>
    <dbReference type="NCBI Taxonomy" id="1504668"/>
    <lineage>
        <taxon>Eukaryota</taxon>
        <taxon>Fungi</taxon>
        <taxon>Dikarya</taxon>
        <taxon>Ascomycota</taxon>
        <taxon>Pezizomycotina</taxon>
        <taxon>Dothideomycetes</taxon>
        <taxon>Pleosporomycetidae</taxon>
        <taxon>Aulographales</taxon>
        <taxon>Rhizodiscinaceae</taxon>
        <taxon>Rhizodiscina</taxon>
    </lineage>
</organism>
<dbReference type="PROSITE" id="PS51471">
    <property type="entry name" value="FE2OG_OXY"/>
    <property type="match status" value="1"/>
</dbReference>
<name>A0A9P4IHD8_9PEZI</name>
<keyword evidence="4 5" id="KW-0408">Iron</keyword>
<feature type="domain" description="Fe2OG dioxygenase" evidence="6">
    <location>
        <begin position="186"/>
        <end position="301"/>
    </location>
</feature>
<dbReference type="GO" id="GO:0046872">
    <property type="term" value="F:metal ion binding"/>
    <property type="evidence" value="ECO:0007669"/>
    <property type="project" value="UniProtKB-KW"/>
</dbReference>
<dbReference type="AlphaFoldDB" id="A0A9P4IHD8"/>